<sequence>MPQVSPLIEMGKQNKRQQLERHNNKPRLISSKKKRGKMTDKAQSRISEDGIHSAFFYGTLMVPEVFYSVCYGTKSVPPAIAALHTFRPAVLHGYCRRRVLHADYPGIVADEGHSVLGTLATGLTRANMAKLDFFEGSQYERRRVCVSLLADHDNVDNVIIRGNDRVEEGNEEVDAEVYVFLARDELEEKEWDLDEFRREKLTKWTRAGYVFEDCDPEQPAKVVT</sequence>
<evidence type="ECO:0000313" key="6">
    <source>
        <dbReference type="EMBL" id="KAK3325551.1"/>
    </source>
</evidence>
<dbReference type="Pfam" id="PF06094">
    <property type="entry name" value="GGACT"/>
    <property type="match status" value="1"/>
</dbReference>
<dbReference type="CDD" id="cd06661">
    <property type="entry name" value="GGCT_like"/>
    <property type="match status" value="1"/>
</dbReference>
<evidence type="ECO:0000313" key="7">
    <source>
        <dbReference type="Proteomes" id="UP001283341"/>
    </source>
</evidence>
<organism evidence="6 7">
    <name type="scientific">Apodospora peruviana</name>
    <dbReference type="NCBI Taxonomy" id="516989"/>
    <lineage>
        <taxon>Eukaryota</taxon>
        <taxon>Fungi</taxon>
        <taxon>Dikarya</taxon>
        <taxon>Ascomycota</taxon>
        <taxon>Pezizomycotina</taxon>
        <taxon>Sordariomycetes</taxon>
        <taxon>Sordariomycetidae</taxon>
        <taxon>Sordariales</taxon>
        <taxon>Lasiosphaeriaceae</taxon>
        <taxon>Apodospora</taxon>
    </lineage>
</organism>
<protein>
    <recommendedName>
        <fullName evidence="3">Putative gamma-glutamylcyclotransferase</fullName>
    </recommendedName>
</protein>
<dbReference type="SUPFAM" id="SSF110857">
    <property type="entry name" value="Gamma-glutamyl cyclotransferase-like"/>
    <property type="match status" value="1"/>
</dbReference>
<evidence type="ECO:0000256" key="3">
    <source>
        <dbReference type="ARBA" id="ARBA00030602"/>
    </source>
</evidence>
<accession>A0AAE0IJJ5</accession>
<reference evidence="6" key="1">
    <citation type="journal article" date="2023" name="Mol. Phylogenet. Evol.">
        <title>Genome-scale phylogeny and comparative genomics of the fungal order Sordariales.</title>
        <authorList>
            <person name="Hensen N."/>
            <person name="Bonometti L."/>
            <person name="Westerberg I."/>
            <person name="Brannstrom I.O."/>
            <person name="Guillou S."/>
            <person name="Cros-Aarteil S."/>
            <person name="Calhoun S."/>
            <person name="Haridas S."/>
            <person name="Kuo A."/>
            <person name="Mondo S."/>
            <person name="Pangilinan J."/>
            <person name="Riley R."/>
            <person name="LaButti K."/>
            <person name="Andreopoulos B."/>
            <person name="Lipzen A."/>
            <person name="Chen C."/>
            <person name="Yan M."/>
            <person name="Daum C."/>
            <person name="Ng V."/>
            <person name="Clum A."/>
            <person name="Steindorff A."/>
            <person name="Ohm R.A."/>
            <person name="Martin F."/>
            <person name="Silar P."/>
            <person name="Natvig D.O."/>
            <person name="Lalanne C."/>
            <person name="Gautier V."/>
            <person name="Ament-Velasquez S.L."/>
            <person name="Kruys A."/>
            <person name="Hutchinson M.I."/>
            <person name="Powell A.J."/>
            <person name="Barry K."/>
            <person name="Miller A.N."/>
            <person name="Grigoriev I.V."/>
            <person name="Debuchy R."/>
            <person name="Gladieux P."/>
            <person name="Hiltunen Thoren M."/>
            <person name="Johannesson H."/>
        </authorList>
    </citation>
    <scope>NUCLEOTIDE SEQUENCE</scope>
    <source>
        <strain evidence="6">CBS 118394</strain>
    </source>
</reference>
<dbReference type="GO" id="GO:0016740">
    <property type="term" value="F:transferase activity"/>
    <property type="evidence" value="ECO:0007669"/>
    <property type="project" value="UniProtKB-KW"/>
</dbReference>
<evidence type="ECO:0000256" key="1">
    <source>
        <dbReference type="ARBA" id="ARBA00008861"/>
    </source>
</evidence>
<dbReference type="InterPro" id="IPR013024">
    <property type="entry name" value="GGCT-like"/>
</dbReference>
<dbReference type="PANTHER" id="PTHR31544:SF2">
    <property type="entry name" value="AIG2-LIKE PROTEIN D"/>
    <property type="match status" value="1"/>
</dbReference>
<keyword evidence="2" id="KW-0808">Transferase</keyword>
<feature type="region of interest" description="Disordered" evidence="4">
    <location>
        <begin position="1"/>
        <end position="43"/>
    </location>
</feature>
<dbReference type="InterPro" id="IPR045038">
    <property type="entry name" value="AIG2-like"/>
</dbReference>
<proteinExistence type="inferred from homology"/>
<evidence type="ECO:0000256" key="2">
    <source>
        <dbReference type="ARBA" id="ARBA00022679"/>
    </source>
</evidence>
<comment type="similarity">
    <text evidence="1">Belongs to the gamma-glutamylcyclotransferase family.</text>
</comment>
<feature type="domain" description="Gamma-glutamylcyclotransferase AIG2-like" evidence="5">
    <location>
        <begin position="55"/>
        <end position="192"/>
    </location>
</feature>
<dbReference type="Gene3D" id="3.10.490.10">
    <property type="entry name" value="Gamma-glutamyl cyclotransferase-like"/>
    <property type="match status" value="1"/>
</dbReference>
<dbReference type="InterPro" id="IPR009288">
    <property type="entry name" value="AIG2-like_dom"/>
</dbReference>
<dbReference type="EMBL" id="JAUEDM010000002">
    <property type="protein sequence ID" value="KAK3325551.1"/>
    <property type="molecule type" value="Genomic_DNA"/>
</dbReference>
<name>A0AAE0IJJ5_9PEZI</name>
<reference evidence="6" key="2">
    <citation type="submission" date="2023-06" db="EMBL/GenBank/DDBJ databases">
        <authorList>
            <consortium name="Lawrence Berkeley National Laboratory"/>
            <person name="Haridas S."/>
            <person name="Hensen N."/>
            <person name="Bonometti L."/>
            <person name="Westerberg I."/>
            <person name="Brannstrom I.O."/>
            <person name="Guillou S."/>
            <person name="Cros-Aarteil S."/>
            <person name="Calhoun S."/>
            <person name="Kuo A."/>
            <person name="Mondo S."/>
            <person name="Pangilinan J."/>
            <person name="Riley R."/>
            <person name="Labutti K."/>
            <person name="Andreopoulos B."/>
            <person name="Lipzen A."/>
            <person name="Chen C."/>
            <person name="Yanf M."/>
            <person name="Daum C."/>
            <person name="Ng V."/>
            <person name="Clum A."/>
            <person name="Steindorff A."/>
            <person name="Ohm R."/>
            <person name="Martin F."/>
            <person name="Silar P."/>
            <person name="Natvig D."/>
            <person name="Lalanne C."/>
            <person name="Gautier V."/>
            <person name="Ament-Velasquez S.L."/>
            <person name="Kruys A."/>
            <person name="Hutchinson M.I."/>
            <person name="Powell A.J."/>
            <person name="Barry K."/>
            <person name="Miller A.N."/>
            <person name="Grigoriev I.V."/>
            <person name="Debuchy R."/>
            <person name="Gladieux P."/>
            <person name="Thoren M.H."/>
            <person name="Johannesson H."/>
        </authorList>
    </citation>
    <scope>NUCLEOTIDE SEQUENCE</scope>
    <source>
        <strain evidence="6">CBS 118394</strain>
    </source>
</reference>
<dbReference type="Proteomes" id="UP001283341">
    <property type="component" value="Unassembled WGS sequence"/>
</dbReference>
<dbReference type="PANTHER" id="PTHR31544">
    <property type="entry name" value="AIG2-LIKE PROTEIN D"/>
    <property type="match status" value="1"/>
</dbReference>
<gene>
    <name evidence="6" type="ORF">B0H66DRAFT_128418</name>
</gene>
<keyword evidence="7" id="KW-1185">Reference proteome</keyword>
<evidence type="ECO:0000256" key="4">
    <source>
        <dbReference type="SAM" id="MobiDB-lite"/>
    </source>
</evidence>
<comment type="caution">
    <text evidence="6">The sequence shown here is derived from an EMBL/GenBank/DDBJ whole genome shotgun (WGS) entry which is preliminary data.</text>
</comment>
<dbReference type="AlphaFoldDB" id="A0AAE0IJJ5"/>
<dbReference type="InterPro" id="IPR036568">
    <property type="entry name" value="GGCT-like_sf"/>
</dbReference>
<evidence type="ECO:0000259" key="5">
    <source>
        <dbReference type="Pfam" id="PF06094"/>
    </source>
</evidence>